<keyword evidence="2" id="KW-1185">Reference proteome</keyword>
<sequence>QRYCFIPQTIVENAVKQCNVCITRHATKQMPAMKPIIAEKFLAYVQ</sequence>
<dbReference type="EMBL" id="CAJVPY010047814">
    <property type="protein sequence ID" value="CAG8811643.1"/>
    <property type="molecule type" value="Genomic_DNA"/>
</dbReference>
<feature type="non-terminal residue" evidence="1">
    <location>
        <position position="46"/>
    </location>
</feature>
<evidence type="ECO:0000313" key="2">
    <source>
        <dbReference type="Proteomes" id="UP000789405"/>
    </source>
</evidence>
<dbReference type="AlphaFoldDB" id="A0A9N9K534"/>
<comment type="caution">
    <text evidence="1">The sequence shown here is derived from an EMBL/GenBank/DDBJ whole genome shotgun (WGS) entry which is preliminary data.</text>
</comment>
<dbReference type="OrthoDB" id="2499658at2759"/>
<evidence type="ECO:0000313" key="1">
    <source>
        <dbReference type="EMBL" id="CAG8811643.1"/>
    </source>
</evidence>
<name>A0A9N9K534_9GLOM</name>
<proteinExistence type="predicted"/>
<feature type="non-terminal residue" evidence="1">
    <location>
        <position position="1"/>
    </location>
</feature>
<gene>
    <name evidence="1" type="ORF">DERYTH_LOCUS25495</name>
</gene>
<accession>A0A9N9K534</accession>
<dbReference type="Proteomes" id="UP000789405">
    <property type="component" value="Unassembled WGS sequence"/>
</dbReference>
<organism evidence="1 2">
    <name type="scientific">Dentiscutata erythropus</name>
    <dbReference type="NCBI Taxonomy" id="1348616"/>
    <lineage>
        <taxon>Eukaryota</taxon>
        <taxon>Fungi</taxon>
        <taxon>Fungi incertae sedis</taxon>
        <taxon>Mucoromycota</taxon>
        <taxon>Glomeromycotina</taxon>
        <taxon>Glomeromycetes</taxon>
        <taxon>Diversisporales</taxon>
        <taxon>Gigasporaceae</taxon>
        <taxon>Dentiscutata</taxon>
    </lineage>
</organism>
<protein>
    <submittedName>
        <fullName evidence="1">18902_t:CDS:1</fullName>
    </submittedName>
</protein>
<reference evidence="1" key="1">
    <citation type="submission" date="2021-06" db="EMBL/GenBank/DDBJ databases">
        <authorList>
            <person name="Kallberg Y."/>
            <person name="Tangrot J."/>
            <person name="Rosling A."/>
        </authorList>
    </citation>
    <scope>NUCLEOTIDE SEQUENCE</scope>
    <source>
        <strain evidence="1">MA453B</strain>
    </source>
</reference>